<dbReference type="GO" id="GO:0008270">
    <property type="term" value="F:zinc ion binding"/>
    <property type="evidence" value="ECO:0007669"/>
    <property type="project" value="UniProtKB-KW"/>
</dbReference>
<feature type="region of interest" description="Disordered" evidence="7">
    <location>
        <begin position="15"/>
        <end position="148"/>
    </location>
</feature>
<feature type="domain" description="NF-X1-type" evidence="8">
    <location>
        <begin position="382"/>
        <end position="401"/>
    </location>
</feature>
<keyword evidence="2" id="KW-0479">Metal-binding</keyword>
<evidence type="ECO:0000256" key="3">
    <source>
        <dbReference type="ARBA" id="ARBA00022737"/>
    </source>
</evidence>
<feature type="domain" description="NF-X1-type" evidence="8">
    <location>
        <begin position="722"/>
        <end position="740"/>
    </location>
</feature>
<dbReference type="CTD" id="152518"/>
<feature type="compositionally biased region" description="Polar residues" evidence="7">
    <location>
        <begin position="137"/>
        <end position="148"/>
    </location>
</feature>
<dbReference type="InterPro" id="IPR034078">
    <property type="entry name" value="NFX1_fam"/>
</dbReference>
<evidence type="ECO:0000256" key="2">
    <source>
        <dbReference type="ARBA" id="ARBA00022723"/>
    </source>
</evidence>
<keyword evidence="3" id="KW-0677">Repeat</keyword>
<feature type="domain" description="NF-X1-type" evidence="8">
    <location>
        <begin position="680"/>
        <end position="712"/>
    </location>
</feature>
<feature type="compositionally biased region" description="Acidic residues" evidence="7">
    <location>
        <begin position="115"/>
        <end position="124"/>
    </location>
</feature>
<feature type="compositionally biased region" description="Polar residues" evidence="7">
    <location>
        <begin position="68"/>
        <end position="90"/>
    </location>
</feature>
<evidence type="ECO:0000259" key="8">
    <source>
        <dbReference type="SMART" id="SM00438"/>
    </source>
</evidence>
<evidence type="ECO:0000313" key="9">
    <source>
        <dbReference type="Proteomes" id="UP000515152"/>
    </source>
</evidence>
<dbReference type="GO" id="GO:0000981">
    <property type="term" value="F:DNA-binding transcription factor activity, RNA polymerase II-specific"/>
    <property type="evidence" value="ECO:0007669"/>
    <property type="project" value="TreeGrafter"/>
</dbReference>
<keyword evidence="6" id="KW-0175">Coiled coil</keyword>
<feature type="domain" description="NF-X1-type" evidence="8">
    <location>
        <begin position="435"/>
        <end position="454"/>
    </location>
</feature>
<dbReference type="PANTHER" id="PTHR12360:SF1">
    <property type="entry name" value="NF-X1-TYPE ZINC FINGER PROTEIN NFXL1"/>
    <property type="match status" value="1"/>
</dbReference>
<keyword evidence="9" id="KW-1185">Reference proteome</keyword>
<keyword evidence="5" id="KW-0862">Zinc</keyword>
<dbReference type="PANTHER" id="PTHR12360">
    <property type="entry name" value="NUCLEAR TRANSCRIPTION FACTOR, X-BOX BINDING 1 NFX1"/>
    <property type="match status" value="1"/>
</dbReference>
<dbReference type="CDD" id="cd16697">
    <property type="entry name" value="RING-CH-C4HC3_NFXL1"/>
    <property type="match status" value="1"/>
</dbReference>
<dbReference type="AlphaFoldDB" id="A0A6P3VIZ7"/>
<dbReference type="SMART" id="SM00438">
    <property type="entry name" value="ZnF_NFX"/>
    <property type="match status" value="10"/>
</dbReference>
<dbReference type="CDD" id="cd06008">
    <property type="entry name" value="NF-X1-zinc-finger"/>
    <property type="match status" value="5"/>
</dbReference>
<reference evidence="10" key="1">
    <citation type="submission" date="2025-08" db="UniProtKB">
        <authorList>
            <consortium name="RefSeq"/>
        </authorList>
    </citation>
    <scope>IDENTIFICATION</scope>
</reference>
<evidence type="ECO:0000256" key="6">
    <source>
        <dbReference type="SAM" id="Coils"/>
    </source>
</evidence>
<feature type="compositionally biased region" description="Polar residues" evidence="7">
    <location>
        <begin position="98"/>
        <end position="112"/>
    </location>
</feature>
<organism evidence="9 10">
    <name type="scientific">Clupea harengus</name>
    <name type="common">Atlantic herring</name>
    <dbReference type="NCBI Taxonomy" id="7950"/>
    <lineage>
        <taxon>Eukaryota</taxon>
        <taxon>Metazoa</taxon>
        <taxon>Chordata</taxon>
        <taxon>Craniata</taxon>
        <taxon>Vertebrata</taxon>
        <taxon>Euteleostomi</taxon>
        <taxon>Actinopterygii</taxon>
        <taxon>Neopterygii</taxon>
        <taxon>Teleostei</taxon>
        <taxon>Clupei</taxon>
        <taxon>Clupeiformes</taxon>
        <taxon>Clupeoidei</taxon>
        <taxon>Clupeidae</taxon>
        <taxon>Clupea</taxon>
    </lineage>
</organism>
<name>A0A6P3VIZ7_CLUHA</name>
<evidence type="ECO:0000256" key="1">
    <source>
        <dbReference type="ARBA" id="ARBA00007269"/>
    </source>
</evidence>
<dbReference type="Pfam" id="PF01422">
    <property type="entry name" value="zf-NF-X1"/>
    <property type="match status" value="9"/>
</dbReference>
<feature type="domain" description="NF-X1-type" evidence="8">
    <location>
        <begin position="487"/>
        <end position="506"/>
    </location>
</feature>
<feature type="domain" description="NF-X1-type" evidence="8">
    <location>
        <begin position="784"/>
        <end position="803"/>
    </location>
</feature>
<dbReference type="KEGG" id="char:105891469"/>
<evidence type="ECO:0000256" key="5">
    <source>
        <dbReference type="ARBA" id="ARBA00022833"/>
    </source>
</evidence>
<evidence type="ECO:0000313" key="10">
    <source>
        <dbReference type="RefSeq" id="XP_012673100.2"/>
    </source>
</evidence>
<dbReference type="GO" id="GO:0005634">
    <property type="term" value="C:nucleus"/>
    <property type="evidence" value="ECO:0007669"/>
    <property type="project" value="InterPro"/>
</dbReference>
<accession>A0A6P3VIZ7</accession>
<sequence>MCACPVRSRQWSETLGIGMDPAWRRQGRGRGRGQPRGPAEASDVTPARPQSDPPPDSGAWAGRGRGVSTVTTAPKSEHPTTQAKGVSSQSKFEEIRKSNQAAATRLAESQFTSSSDDDDDEDDGEGRVGKQGKILESTFTTYTNQTGGDATDLERTRQYLNEAFQSGAIACLICIASVKRTQAVWSCERCYCILHITCIQKWAKDSVFLVSSITDEDFGKKAHPWPCPKCRHEYQPQQTPTRYVCYCGKLADPPLDPWLLPHSCGQVCEREFKPSCGHHCLLLCHPGPCPPCPKMVTVTCVCGKAAPVPRRCHAKAWHCQQRCGKLLPCGTHTCQNSCHGGECKPCPRVSVQQCVCGGRQTERPCASPRWQCDQECGAPLSCGNHVCERVCHTSACGECPRSGNRSCPCGKSKCVLPCTADVPTCGDTCEKRLECGLHTCSMRCHRGPCETCRQEVEKQCRCGRYSKVMPCHKEYLCDTKCPKNKSCQRHQCKRKCCPGNCPPCELSCVRSLGCRNHKCPSACHQGSCYPCPEVVQVKCTCGSTSLSVPCGRERTTKPPRCKELCRARPTCHHASRVPHRCHIEECPPCRQPCKLPLPACPHHCPQSCHDQVMVKSSRAPLAGPWEKASIPEFVCKALPCPPCQVPIPTACLGEHEVSPVACHVKGPFSCGRPCGRHLACGNHSCTLACHRVTHTRPGDKTQAGKECLRCEEGCAKPRPAGCPHPCSLPCHLGDCPSCPKMTRLRCHCKISKLYIECVKLTSTDAEGKKQLGSCKNQCPKQLGCGHRCKELCHPGDCVESCTQRVKGKCPCKRIKKEFPCSQAQQPDLVVCDDVCKTILKKASEMKEAEEQAALEEENKKQQAELEAFEKRQKGRRKKNRRNTEAEPEEGAWIQYRKYLMVPVCGALLAAATFYLLQIN</sequence>
<dbReference type="Proteomes" id="UP000515152">
    <property type="component" value="Chromosome 18"/>
</dbReference>
<dbReference type="GO" id="GO:0000977">
    <property type="term" value="F:RNA polymerase II transcription regulatory region sequence-specific DNA binding"/>
    <property type="evidence" value="ECO:0007669"/>
    <property type="project" value="TreeGrafter"/>
</dbReference>
<dbReference type="RefSeq" id="XP_012673100.2">
    <property type="nucleotide sequence ID" value="XM_012817646.3"/>
</dbReference>
<feature type="domain" description="NF-X1-type" evidence="8">
    <location>
        <begin position="514"/>
        <end position="533"/>
    </location>
</feature>
<dbReference type="GeneID" id="105891469"/>
<feature type="domain" description="NF-X1-type" evidence="8">
    <location>
        <begin position="329"/>
        <end position="348"/>
    </location>
</feature>
<keyword evidence="4" id="KW-0863">Zinc-finger</keyword>
<dbReference type="OrthoDB" id="536399at2759"/>
<protein>
    <submittedName>
        <fullName evidence="10">NF-X1-type zinc finger protein NFXL1</fullName>
    </submittedName>
</protein>
<dbReference type="InterPro" id="IPR000967">
    <property type="entry name" value="Znf_NFX1"/>
</dbReference>
<gene>
    <name evidence="10" type="primary">nfxl1</name>
</gene>
<proteinExistence type="inferred from homology"/>
<feature type="coiled-coil region" evidence="6">
    <location>
        <begin position="838"/>
        <end position="873"/>
    </location>
</feature>
<feature type="domain" description="NF-X1-type" evidence="8">
    <location>
        <begin position="571"/>
        <end position="591"/>
    </location>
</feature>
<feature type="domain" description="NF-X1-type" evidence="8">
    <location>
        <begin position="276"/>
        <end position="294"/>
    </location>
</feature>
<comment type="similarity">
    <text evidence="1">Belongs to the NFX1 family.</text>
</comment>
<evidence type="ECO:0000256" key="7">
    <source>
        <dbReference type="SAM" id="MobiDB-lite"/>
    </source>
</evidence>
<evidence type="ECO:0000256" key="4">
    <source>
        <dbReference type="ARBA" id="ARBA00022771"/>
    </source>
</evidence>